<proteinExistence type="inferred from homology"/>
<dbReference type="InterPro" id="IPR036527">
    <property type="entry name" value="SCP2_sterol-bd_dom_sf"/>
</dbReference>
<dbReference type="GO" id="GO:0006744">
    <property type="term" value="P:ubiquinone biosynthetic process"/>
    <property type="evidence" value="ECO:0007669"/>
    <property type="project" value="UniProtKB-UniRule"/>
</dbReference>
<accession>A0A845V1T9</accession>
<dbReference type="HAMAP" id="MF_02215">
    <property type="entry name" value="UbiJ"/>
    <property type="match status" value="1"/>
</dbReference>
<gene>
    <name evidence="1" type="primary">ubiJ</name>
    <name evidence="3" type="ORF">G3I74_13190</name>
</gene>
<dbReference type="PANTHER" id="PTHR38693">
    <property type="entry name" value="UBIQUINONE BIOSYNTHESIS PROTEIN UBIJ"/>
    <property type="match status" value="1"/>
</dbReference>
<reference evidence="3 4" key="1">
    <citation type="submission" date="2020-02" db="EMBL/GenBank/DDBJ databases">
        <authorList>
            <person name="Zhang X.-Y."/>
        </authorList>
    </citation>
    <scope>NUCLEOTIDE SEQUENCE [LARGE SCALE GENOMIC DNA]</scope>
    <source>
        <strain evidence="3 4">C33</strain>
    </source>
</reference>
<comment type="subcellular location">
    <subcellularLocation>
        <location evidence="1">Cytoplasm</location>
    </subcellularLocation>
</comment>
<dbReference type="PANTHER" id="PTHR38693:SF1">
    <property type="entry name" value="UBIQUINONE BIOSYNTHESIS ACCESSORY FACTOR UBIJ"/>
    <property type="match status" value="1"/>
</dbReference>
<dbReference type="EMBL" id="JAAGSC010000043">
    <property type="protein sequence ID" value="NDY96684.1"/>
    <property type="molecule type" value="Genomic_DNA"/>
</dbReference>
<dbReference type="RefSeq" id="WP_164212064.1">
    <property type="nucleotide sequence ID" value="NZ_JAAGSC010000043.1"/>
</dbReference>
<keyword evidence="1" id="KW-0963">Cytoplasm</keyword>
<organism evidence="3 4">
    <name type="scientific">Wenzhouxiangella limi</name>
    <dbReference type="NCBI Taxonomy" id="2707351"/>
    <lineage>
        <taxon>Bacteria</taxon>
        <taxon>Pseudomonadati</taxon>
        <taxon>Pseudomonadota</taxon>
        <taxon>Gammaproteobacteria</taxon>
        <taxon>Chromatiales</taxon>
        <taxon>Wenzhouxiangellaceae</taxon>
        <taxon>Wenzhouxiangella</taxon>
    </lineage>
</organism>
<comment type="caution">
    <text evidence="3">The sequence shown here is derived from an EMBL/GenBank/DDBJ whole genome shotgun (WGS) entry which is preliminary data.</text>
</comment>
<dbReference type="Proteomes" id="UP000484885">
    <property type="component" value="Unassembled WGS sequence"/>
</dbReference>
<evidence type="ECO:0000259" key="2">
    <source>
        <dbReference type="Pfam" id="PF02036"/>
    </source>
</evidence>
<keyword evidence="1" id="KW-0831">Ubiquinone biosynthesis</keyword>
<dbReference type="UniPathway" id="UPA00232"/>
<name>A0A845V1T9_9GAMM</name>
<feature type="domain" description="SCP2" evidence="2">
    <location>
        <begin position="23"/>
        <end position="114"/>
    </location>
</feature>
<comment type="function">
    <text evidence="1">Required for ubiquinone (coenzyme Q) biosynthesis. Binds hydrophobic ubiquinone biosynthetic intermediates via its SCP2 domain and is essential for the stability of the Ubi complex. May constitute a docking platform where Ubi enzymes assemble and access their SCP2-bound polyprenyl substrates.</text>
</comment>
<dbReference type="AlphaFoldDB" id="A0A845V1T9"/>
<dbReference type="Pfam" id="PF02036">
    <property type="entry name" value="SCP2"/>
    <property type="match status" value="1"/>
</dbReference>
<evidence type="ECO:0000313" key="4">
    <source>
        <dbReference type="Proteomes" id="UP000484885"/>
    </source>
</evidence>
<evidence type="ECO:0000313" key="3">
    <source>
        <dbReference type="EMBL" id="NDY96684.1"/>
    </source>
</evidence>
<dbReference type="SUPFAM" id="SSF55718">
    <property type="entry name" value="SCP-like"/>
    <property type="match status" value="1"/>
</dbReference>
<dbReference type="GO" id="GO:0005737">
    <property type="term" value="C:cytoplasm"/>
    <property type="evidence" value="ECO:0007669"/>
    <property type="project" value="UniProtKB-SubCell"/>
</dbReference>
<evidence type="ECO:0000256" key="1">
    <source>
        <dbReference type="HAMAP-Rule" id="MF_02215"/>
    </source>
</evidence>
<comment type="similarity">
    <text evidence="1">Belongs to the UbiJ family.</text>
</comment>
<comment type="pathway">
    <text evidence="1">Cofactor biosynthesis; ubiquinone biosynthesis.</text>
</comment>
<sequence length="203" mass="22140">MSRYFTPLPGLFAGAVEQAIGQALSADVRSSERLSALDGRCIQLALQGTGIDLFFIGQDDRLQVIAESDLPPDTVIRGSPSALLAMAVPDWLDANSGVRIEGDAGAAQALEKLMRRLDPDWEGLLTEQLGDVLGHQVWRLLRDSLSGSRRLAGVAGDQFSHFLREESGLLVTRSEGQAFTRDVDELREAVDRLEVSLRRKGRA</sequence>
<dbReference type="InterPro" id="IPR003033">
    <property type="entry name" value="SCP2_sterol-bd_dom"/>
</dbReference>
<keyword evidence="4" id="KW-1185">Reference proteome</keyword>
<dbReference type="InterPro" id="IPR038989">
    <property type="entry name" value="UbiJ"/>
</dbReference>
<protein>
    <recommendedName>
        <fullName evidence="1">Ubiquinone biosynthesis accessory factor UbiJ</fullName>
    </recommendedName>
</protein>